<dbReference type="RefSeq" id="WP_023392921.1">
    <property type="nucleotide sequence ID" value="NZ_ASGZ01000004.1"/>
</dbReference>
<reference evidence="2 3" key="1">
    <citation type="journal article" date="2013" name="Genome Announc.">
        <title>Draft Genome Sequence of 'Candidatus Halobonum tyrrellensis' Strain G22, Isolated from the Hypersaline Waters of Lake Tyrrell, Australia.</title>
        <authorList>
            <person name="Ugalde J.A."/>
            <person name="Narasingarao P."/>
            <person name="Kuo S."/>
            <person name="Podell S."/>
            <person name="Allen E.E."/>
        </authorList>
    </citation>
    <scope>NUCLEOTIDE SEQUENCE [LARGE SCALE GENOMIC DNA]</scope>
    <source>
        <strain evidence="2 3">G22</strain>
    </source>
</reference>
<comment type="caution">
    <text evidence="2">The sequence shown here is derived from an EMBL/GenBank/DDBJ whole genome shotgun (WGS) entry which is preliminary data.</text>
</comment>
<dbReference type="InterPro" id="IPR013766">
    <property type="entry name" value="Thioredoxin_domain"/>
</dbReference>
<dbReference type="CDD" id="cd02947">
    <property type="entry name" value="TRX_family"/>
    <property type="match status" value="1"/>
</dbReference>
<dbReference type="Proteomes" id="UP000017840">
    <property type="component" value="Unassembled WGS sequence"/>
</dbReference>
<dbReference type="AlphaFoldDB" id="V4HJE9"/>
<feature type="domain" description="Thioredoxin" evidence="1">
    <location>
        <begin position="129"/>
        <end position="226"/>
    </location>
</feature>
<accession>V4HJE9</accession>
<dbReference type="EMBL" id="ASGZ01000004">
    <property type="protein sequence ID" value="ESP89878.1"/>
    <property type="molecule type" value="Genomic_DNA"/>
</dbReference>
<protein>
    <submittedName>
        <fullName evidence="2">Thioredoxin</fullName>
    </submittedName>
</protein>
<dbReference type="Gene3D" id="3.40.30.10">
    <property type="entry name" value="Glutaredoxin"/>
    <property type="match status" value="1"/>
</dbReference>
<dbReference type="OrthoDB" id="304286at2157"/>
<dbReference type="STRING" id="1324957.K933_01612"/>
<keyword evidence="3" id="KW-1185">Reference proteome</keyword>
<name>V4HJE9_9EURY</name>
<dbReference type="InterPro" id="IPR036249">
    <property type="entry name" value="Thioredoxin-like_sf"/>
</dbReference>
<proteinExistence type="predicted"/>
<dbReference type="SUPFAM" id="SSF52833">
    <property type="entry name" value="Thioredoxin-like"/>
    <property type="match status" value="1"/>
</dbReference>
<organism evidence="2 3">
    <name type="scientific">Candidatus Halobonum tyrrellensis G22</name>
    <dbReference type="NCBI Taxonomy" id="1324957"/>
    <lineage>
        <taxon>Archaea</taxon>
        <taxon>Methanobacteriati</taxon>
        <taxon>Methanobacteriota</taxon>
        <taxon>Stenosarchaea group</taxon>
        <taxon>Halobacteria</taxon>
        <taxon>Halobacteriales</taxon>
        <taxon>Haloferacaceae</taxon>
        <taxon>Candidatus Halobonum</taxon>
    </lineage>
</organism>
<sequence length="236" mass="26100">MSHEPDPERTPDDPQALVNQLVELQVLRERADGQLRRRPEFQRAYDTYCDVYLDADDEEFRDGVADAFWLDPEEAEARIEEFGATREELAAFLALRSFLDDDPDQVELATMANLVVGAHPPSPVPDVLTELDDETYEPYLDAHPDAVVFAWKRNCAPCDVMKEELDDVLAAVPDGHDVAGVDGELSAGFRSTYELTAAPSVLCFRGGELAESAEGRQRPDDVAALVDRVYGGDAAE</sequence>
<gene>
    <name evidence="2" type="ORF">K933_01612</name>
</gene>
<evidence type="ECO:0000259" key="1">
    <source>
        <dbReference type="Pfam" id="PF00085"/>
    </source>
</evidence>
<dbReference type="Pfam" id="PF00085">
    <property type="entry name" value="Thioredoxin"/>
    <property type="match status" value="1"/>
</dbReference>
<evidence type="ECO:0000313" key="3">
    <source>
        <dbReference type="Proteomes" id="UP000017840"/>
    </source>
</evidence>
<dbReference type="eggNOG" id="arCOG01972">
    <property type="taxonomic scope" value="Archaea"/>
</dbReference>
<evidence type="ECO:0000313" key="2">
    <source>
        <dbReference type="EMBL" id="ESP89878.1"/>
    </source>
</evidence>